<evidence type="ECO:0000313" key="6">
    <source>
        <dbReference type="EMBL" id="RIY39999.1"/>
    </source>
</evidence>
<organism evidence="6 7">
    <name type="scientific">Psittacicella hinzii</name>
    <dbReference type="NCBI Taxonomy" id="2028575"/>
    <lineage>
        <taxon>Bacteria</taxon>
        <taxon>Pseudomonadati</taxon>
        <taxon>Pseudomonadota</taxon>
        <taxon>Gammaproteobacteria</taxon>
        <taxon>Pasteurellales</taxon>
        <taxon>Psittacicellaceae</taxon>
        <taxon>Psittacicella</taxon>
    </lineage>
</organism>
<evidence type="ECO:0000313" key="7">
    <source>
        <dbReference type="Proteomes" id="UP000265916"/>
    </source>
</evidence>
<reference evidence="6 7" key="1">
    <citation type="submission" date="2017-08" db="EMBL/GenBank/DDBJ databases">
        <title>Reclassification of Bisgaard taxon 37 and 44.</title>
        <authorList>
            <person name="Christensen H."/>
        </authorList>
    </citation>
    <scope>NUCLEOTIDE SEQUENCE [LARGE SCALE GENOMIC DNA]</scope>
    <source>
        <strain evidence="6 7">111</strain>
    </source>
</reference>
<feature type="chain" id="PRO_5017272377" description="Outer membrane lipoprotein BamD-like domain-containing protein" evidence="4">
    <location>
        <begin position="23"/>
        <end position="273"/>
    </location>
</feature>
<keyword evidence="3" id="KW-0998">Cell outer membrane</keyword>
<dbReference type="InterPro" id="IPR039565">
    <property type="entry name" value="BamD-like"/>
</dbReference>
<evidence type="ECO:0000256" key="3">
    <source>
        <dbReference type="ARBA" id="ARBA00023237"/>
    </source>
</evidence>
<dbReference type="Pfam" id="PF13525">
    <property type="entry name" value="YfiO"/>
    <property type="match status" value="1"/>
</dbReference>
<dbReference type="Proteomes" id="UP000265916">
    <property type="component" value="Unassembled WGS sequence"/>
</dbReference>
<dbReference type="InterPro" id="IPR017689">
    <property type="entry name" value="BamD"/>
</dbReference>
<dbReference type="EMBL" id="NRJG01000020">
    <property type="protein sequence ID" value="RIY39999.1"/>
    <property type="molecule type" value="Genomic_DNA"/>
</dbReference>
<keyword evidence="7" id="KW-1185">Reference proteome</keyword>
<evidence type="ECO:0000256" key="2">
    <source>
        <dbReference type="ARBA" id="ARBA00023136"/>
    </source>
</evidence>
<evidence type="ECO:0000259" key="5">
    <source>
        <dbReference type="Pfam" id="PF13525"/>
    </source>
</evidence>
<sequence length="273" mass="30557">MAFNKLKLVSGIAIALALTACASKEQTVTYIAGNEQSLYQTVVSDLNKNKFSHANSVLTQLSLQYPFGQYAQQVSVLQAYTDFAQKNYDLATAQINKYFTSFPNKVAPYGDYMLLIHAESSFKANRGFFQELFNMNQADNDLTDIETGLTDLRALLDLYPTSVYKEYAQNLFNFYADKVAQHNLKVAQLYLRFDDPVAAYKRANTVLINFADSAYAEQALEVLGKAASTLGLEYSAEYEAIKARLAQVTKRPLITKVPSLASYRPAFLDQESK</sequence>
<gene>
    <name evidence="6" type="ORF">CKF58_01150</name>
</gene>
<dbReference type="Gene3D" id="1.25.40.10">
    <property type="entry name" value="Tetratricopeptide repeat domain"/>
    <property type="match status" value="1"/>
</dbReference>
<evidence type="ECO:0000256" key="1">
    <source>
        <dbReference type="ARBA" id="ARBA00022729"/>
    </source>
</evidence>
<proteinExistence type="predicted"/>
<feature type="signal peptide" evidence="4">
    <location>
        <begin position="1"/>
        <end position="22"/>
    </location>
</feature>
<dbReference type="InterPro" id="IPR011990">
    <property type="entry name" value="TPR-like_helical_dom_sf"/>
</dbReference>
<name>A0A3A1YRX1_9GAMM</name>
<dbReference type="PROSITE" id="PS51257">
    <property type="entry name" value="PROKAR_LIPOPROTEIN"/>
    <property type="match status" value="1"/>
</dbReference>
<dbReference type="RefSeq" id="WP_119530156.1">
    <property type="nucleotide sequence ID" value="NZ_JBHSSP010000027.1"/>
</dbReference>
<feature type="domain" description="Outer membrane lipoprotein BamD-like" evidence="5">
    <location>
        <begin position="34"/>
        <end position="239"/>
    </location>
</feature>
<dbReference type="OrthoDB" id="9779191at2"/>
<evidence type="ECO:0000256" key="4">
    <source>
        <dbReference type="SAM" id="SignalP"/>
    </source>
</evidence>
<dbReference type="AlphaFoldDB" id="A0A3A1YRX1"/>
<protein>
    <recommendedName>
        <fullName evidence="5">Outer membrane lipoprotein BamD-like domain-containing protein</fullName>
    </recommendedName>
</protein>
<accession>A0A3A1YRX1</accession>
<comment type="caution">
    <text evidence="6">The sequence shown here is derived from an EMBL/GenBank/DDBJ whole genome shotgun (WGS) entry which is preliminary data.</text>
</comment>
<keyword evidence="1 4" id="KW-0732">Signal</keyword>
<keyword evidence="2" id="KW-0472">Membrane</keyword>
<dbReference type="NCBIfam" id="TIGR03302">
    <property type="entry name" value="OM_YfiO"/>
    <property type="match status" value="1"/>
</dbReference>